<feature type="signal peptide" evidence="1">
    <location>
        <begin position="1"/>
        <end position="30"/>
    </location>
</feature>
<dbReference type="InterPro" id="IPR002557">
    <property type="entry name" value="Chitin-bd_dom"/>
</dbReference>
<keyword evidence="4" id="KW-1185">Reference proteome</keyword>
<sequence>MRYVIRMKDQKVYLWLLLPSLALVRSEVSAQGSCEPNCIGQADFSKVPDPYNCTKYYICIDEEPTPESIPCGEEEYFDGVDCVENSQPCSPICSPGGGDNCKLTCSYVGEFINDPTDCTGYYECAIGGILNRECPPERPYFNSKKNNSGFICGLDESVCCVPPCTPYCKSSNTMITDPNSCQHYYLCTEIGEPPEEMKMPCASDEHFEIPLGKCSNYGVCQVLCQSSSTSSTVSSNISIYSV</sequence>
<proteinExistence type="predicted"/>
<name>A0AAN8ZTC9_HALRR</name>
<organism evidence="3 4">
    <name type="scientific">Halocaridina rubra</name>
    <name type="common">Hawaiian red shrimp</name>
    <dbReference type="NCBI Taxonomy" id="373956"/>
    <lineage>
        <taxon>Eukaryota</taxon>
        <taxon>Metazoa</taxon>
        <taxon>Ecdysozoa</taxon>
        <taxon>Arthropoda</taxon>
        <taxon>Crustacea</taxon>
        <taxon>Multicrustacea</taxon>
        <taxon>Malacostraca</taxon>
        <taxon>Eumalacostraca</taxon>
        <taxon>Eucarida</taxon>
        <taxon>Decapoda</taxon>
        <taxon>Pleocyemata</taxon>
        <taxon>Caridea</taxon>
        <taxon>Atyoidea</taxon>
        <taxon>Atyidae</taxon>
        <taxon>Halocaridina</taxon>
    </lineage>
</organism>
<dbReference type="InterPro" id="IPR036508">
    <property type="entry name" value="Chitin-bd_dom_sf"/>
</dbReference>
<gene>
    <name evidence="3" type="ORF">SK128_025834</name>
</gene>
<reference evidence="3 4" key="1">
    <citation type="submission" date="2023-11" db="EMBL/GenBank/DDBJ databases">
        <title>Halocaridina rubra genome assembly.</title>
        <authorList>
            <person name="Smith C."/>
        </authorList>
    </citation>
    <scope>NUCLEOTIDE SEQUENCE [LARGE SCALE GENOMIC DNA]</scope>
    <source>
        <strain evidence="3">EP-1</strain>
        <tissue evidence="3">Whole</tissue>
    </source>
</reference>
<dbReference type="Proteomes" id="UP001381693">
    <property type="component" value="Unassembled WGS sequence"/>
</dbReference>
<dbReference type="Pfam" id="PF01607">
    <property type="entry name" value="CBM_14"/>
    <property type="match status" value="1"/>
</dbReference>
<evidence type="ECO:0000313" key="4">
    <source>
        <dbReference type="Proteomes" id="UP001381693"/>
    </source>
</evidence>
<protein>
    <recommendedName>
        <fullName evidence="2">Chitin-binding type-2 domain-containing protein</fullName>
    </recommendedName>
</protein>
<feature type="chain" id="PRO_5042857128" description="Chitin-binding type-2 domain-containing protein" evidence="1">
    <location>
        <begin position="31"/>
        <end position="242"/>
    </location>
</feature>
<feature type="domain" description="Chitin-binding type-2" evidence="2">
    <location>
        <begin position="35"/>
        <end position="91"/>
    </location>
</feature>
<keyword evidence="1" id="KW-0732">Signal</keyword>
<feature type="domain" description="Chitin-binding type-2" evidence="2">
    <location>
        <begin position="165"/>
        <end position="222"/>
    </location>
</feature>
<comment type="caution">
    <text evidence="3">The sequence shown here is derived from an EMBL/GenBank/DDBJ whole genome shotgun (WGS) entry which is preliminary data.</text>
</comment>
<dbReference type="AlphaFoldDB" id="A0AAN8ZTC9"/>
<dbReference type="GO" id="GO:0005576">
    <property type="term" value="C:extracellular region"/>
    <property type="evidence" value="ECO:0007669"/>
    <property type="project" value="InterPro"/>
</dbReference>
<evidence type="ECO:0000259" key="2">
    <source>
        <dbReference type="PROSITE" id="PS50940"/>
    </source>
</evidence>
<evidence type="ECO:0000313" key="3">
    <source>
        <dbReference type="EMBL" id="KAK7067836.1"/>
    </source>
</evidence>
<dbReference type="EMBL" id="JAXCGZ010017655">
    <property type="protein sequence ID" value="KAK7067836.1"/>
    <property type="molecule type" value="Genomic_DNA"/>
</dbReference>
<dbReference type="PROSITE" id="PS50940">
    <property type="entry name" value="CHIT_BIND_II"/>
    <property type="match status" value="2"/>
</dbReference>
<dbReference type="SUPFAM" id="SSF57625">
    <property type="entry name" value="Invertebrate chitin-binding proteins"/>
    <property type="match status" value="1"/>
</dbReference>
<dbReference type="SMART" id="SM00494">
    <property type="entry name" value="ChtBD2"/>
    <property type="match status" value="2"/>
</dbReference>
<evidence type="ECO:0000256" key="1">
    <source>
        <dbReference type="SAM" id="SignalP"/>
    </source>
</evidence>
<accession>A0AAN8ZTC9</accession>
<dbReference type="GO" id="GO:0008061">
    <property type="term" value="F:chitin binding"/>
    <property type="evidence" value="ECO:0007669"/>
    <property type="project" value="InterPro"/>
</dbReference>